<name>A0A0X8FL67_9LACT</name>
<evidence type="ECO:0000256" key="2">
    <source>
        <dbReference type="ARBA" id="ARBA00023284"/>
    </source>
</evidence>
<gene>
    <name evidence="3" type="ORF">AWM75_03425</name>
</gene>
<dbReference type="Pfam" id="PF00085">
    <property type="entry name" value="Thioredoxin"/>
    <property type="match status" value="1"/>
</dbReference>
<dbReference type="SUPFAM" id="SSF52833">
    <property type="entry name" value="Thioredoxin-like"/>
    <property type="match status" value="1"/>
</dbReference>
<dbReference type="GO" id="GO:0015035">
    <property type="term" value="F:protein-disulfide reductase activity"/>
    <property type="evidence" value="ECO:0007669"/>
    <property type="project" value="TreeGrafter"/>
</dbReference>
<evidence type="ECO:0000313" key="3">
    <source>
        <dbReference type="EMBL" id="AMB99109.1"/>
    </source>
</evidence>
<dbReference type="AlphaFoldDB" id="A0A0X8FL67"/>
<dbReference type="RefSeq" id="WP_067978237.1">
    <property type="nucleotide sequence ID" value="NZ_CP014163.1"/>
</dbReference>
<reference evidence="4" key="2">
    <citation type="submission" date="2016-01" db="EMBL/GenBank/DDBJ databases">
        <title>Six Aerococcus type strain genome sequencing and assembly using PacBio and Illumina Hiseq.</title>
        <authorList>
            <person name="Carkaci D."/>
            <person name="Dargis R."/>
            <person name="Nielsen X.C."/>
            <person name="Skovgaard O."/>
            <person name="Fuursted K."/>
            <person name="Christensen J.J."/>
        </authorList>
    </citation>
    <scope>NUCLEOTIDE SEQUENCE [LARGE SCALE GENOMIC DNA]</scope>
    <source>
        <strain evidence="4">CCUG42038B</strain>
    </source>
</reference>
<dbReference type="KEGG" id="auh:AWM75_03425"/>
<dbReference type="OrthoDB" id="411356at2"/>
<dbReference type="PANTHER" id="PTHR45663:SF11">
    <property type="entry name" value="GEO12009P1"/>
    <property type="match status" value="1"/>
</dbReference>
<dbReference type="PANTHER" id="PTHR45663">
    <property type="entry name" value="GEO12009P1"/>
    <property type="match status" value="1"/>
</dbReference>
<dbReference type="GO" id="GO:0005737">
    <property type="term" value="C:cytoplasm"/>
    <property type="evidence" value="ECO:0007669"/>
    <property type="project" value="TreeGrafter"/>
</dbReference>
<dbReference type="Proteomes" id="UP000062260">
    <property type="component" value="Chromosome"/>
</dbReference>
<dbReference type="Gene3D" id="3.40.30.10">
    <property type="entry name" value="Glutaredoxin"/>
    <property type="match status" value="1"/>
</dbReference>
<dbReference type="PROSITE" id="PS51352">
    <property type="entry name" value="THIOREDOXIN_2"/>
    <property type="match status" value="1"/>
</dbReference>
<dbReference type="InterPro" id="IPR013766">
    <property type="entry name" value="Thioredoxin_domain"/>
</dbReference>
<dbReference type="STRING" id="128944.AWM75_03425"/>
<evidence type="ECO:0000256" key="1">
    <source>
        <dbReference type="ARBA" id="ARBA00008987"/>
    </source>
</evidence>
<keyword evidence="4" id="KW-1185">Reference proteome</keyword>
<reference evidence="3 4" key="1">
    <citation type="journal article" date="2016" name="Genome Announc.">
        <title>Complete Genome Sequences of Aerococcus christensenii CCUG 28831T, Aerococcus sanguinicola CCUG 43001T, Aerococcus urinae CCUG 36881T, Aerococcus urinaeequi CCUG 28094T, Aerococcus urinaehominis CCUG 42038 BT, and Aerococcus viridans CCUG 4311T.</title>
        <authorList>
            <person name="Carkaci D."/>
            <person name="Dargis R."/>
            <person name="Nielsen X.C."/>
            <person name="Skovgaard O."/>
            <person name="Fuursted K."/>
            <person name="Christensen J.J."/>
        </authorList>
    </citation>
    <scope>NUCLEOTIDE SEQUENCE [LARGE SCALE GENOMIC DNA]</scope>
    <source>
        <strain evidence="3 4">CCUG42038B</strain>
    </source>
</reference>
<protein>
    <submittedName>
        <fullName evidence="3">Uncharacterized protein</fullName>
    </submittedName>
</protein>
<organism evidence="3 4">
    <name type="scientific">Aerococcus urinaehominis</name>
    <dbReference type="NCBI Taxonomy" id="128944"/>
    <lineage>
        <taxon>Bacteria</taxon>
        <taxon>Bacillati</taxon>
        <taxon>Bacillota</taxon>
        <taxon>Bacilli</taxon>
        <taxon>Lactobacillales</taxon>
        <taxon>Aerococcaceae</taxon>
        <taxon>Aerococcus</taxon>
    </lineage>
</organism>
<dbReference type="CDD" id="cd02947">
    <property type="entry name" value="TRX_family"/>
    <property type="match status" value="1"/>
</dbReference>
<proteinExistence type="inferred from homology"/>
<accession>A0A0X8FL67</accession>
<comment type="similarity">
    <text evidence="1">Belongs to the thioredoxin family.</text>
</comment>
<sequence length="106" mass="11497">MIKQVASLADIEATIAANDQVLVYLTGHNCGICQALRPQLEEVTANYPDLVVIEASLSDLPQLAGAFMVFTIPVVMLYGAGQERARFARVVPRADLVAALDQLSYY</sequence>
<dbReference type="InterPro" id="IPR036249">
    <property type="entry name" value="Thioredoxin-like_sf"/>
</dbReference>
<evidence type="ECO:0000313" key="4">
    <source>
        <dbReference type="Proteomes" id="UP000062260"/>
    </source>
</evidence>
<dbReference type="EMBL" id="CP014163">
    <property type="protein sequence ID" value="AMB99109.1"/>
    <property type="molecule type" value="Genomic_DNA"/>
</dbReference>
<keyword evidence="2" id="KW-0676">Redox-active center</keyword>